<dbReference type="PANTHER" id="PTHR12697:SF5">
    <property type="entry name" value="DEOXYHYPUSINE HYDROXYLASE"/>
    <property type="match status" value="1"/>
</dbReference>
<dbReference type="InterPro" id="IPR016024">
    <property type="entry name" value="ARM-type_fold"/>
</dbReference>
<keyword evidence="3" id="KW-1185">Reference proteome</keyword>
<dbReference type="SUPFAM" id="SSF48371">
    <property type="entry name" value="ARM repeat"/>
    <property type="match status" value="1"/>
</dbReference>
<feature type="region of interest" description="Disordered" evidence="1">
    <location>
        <begin position="433"/>
        <end position="452"/>
    </location>
</feature>
<accession>A0A250K0G3</accession>
<dbReference type="OrthoDB" id="3464935at2"/>
<proteinExistence type="predicted"/>
<protein>
    <recommendedName>
        <fullName evidence="4">PBS lyase</fullName>
    </recommendedName>
</protein>
<dbReference type="AlphaFoldDB" id="A0A250K0G3"/>
<dbReference type="InterPro" id="IPR011989">
    <property type="entry name" value="ARM-like"/>
</dbReference>
<dbReference type="InterPro" id="IPR004155">
    <property type="entry name" value="PBS_lyase_HEAT"/>
</dbReference>
<dbReference type="GO" id="GO:0016491">
    <property type="term" value="F:oxidoreductase activity"/>
    <property type="evidence" value="ECO:0007669"/>
    <property type="project" value="TreeGrafter"/>
</dbReference>
<organism evidence="2 3">
    <name type="scientific">Corallococcus macrosporus DSM 14697</name>
    <dbReference type="NCBI Taxonomy" id="1189310"/>
    <lineage>
        <taxon>Bacteria</taxon>
        <taxon>Pseudomonadati</taxon>
        <taxon>Myxococcota</taxon>
        <taxon>Myxococcia</taxon>
        <taxon>Myxococcales</taxon>
        <taxon>Cystobacterineae</taxon>
        <taxon>Myxococcaceae</taxon>
        <taxon>Corallococcus</taxon>
    </lineage>
</organism>
<dbReference type="PANTHER" id="PTHR12697">
    <property type="entry name" value="PBS LYASE HEAT-LIKE PROTEIN"/>
    <property type="match status" value="1"/>
</dbReference>
<dbReference type="KEGG" id="mmas:MYMAC_005024"/>
<dbReference type="Gene3D" id="1.25.10.10">
    <property type="entry name" value="Leucine-rich Repeat Variant"/>
    <property type="match status" value="4"/>
</dbReference>
<reference evidence="2 3" key="1">
    <citation type="submission" date="2017-06" db="EMBL/GenBank/DDBJ databases">
        <title>Sequencing and comparative analysis of myxobacterial genomes.</title>
        <authorList>
            <person name="Rupp O."/>
            <person name="Goesmann A."/>
            <person name="Sogaard-Andersen L."/>
        </authorList>
    </citation>
    <scope>NUCLEOTIDE SEQUENCE [LARGE SCALE GENOMIC DNA]</scope>
    <source>
        <strain evidence="2 3">DSM 14697</strain>
    </source>
</reference>
<dbReference type="Pfam" id="PF13646">
    <property type="entry name" value="HEAT_2"/>
    <property type="match status" value="3"/>
</dbReference>
<dbReference type="EMBL" id="CP022203">
    <property type="protein sequence ID" value="ATB49380.1"/>
    <property type="molecule type" value="Genomic_DNA"/>
</dbReference>
<dbReference type="Proteomes" id="UP000217343">
    <property type="component" value="Chromosome"/>
</dbReference>
<dbReference type="SMART" id="SM00567">
    <property type="entry name" value="EZ_HEAT"/>
    <property type="match status" value="8"/>
</dbReference>
<sequence length="571" mass="61671">MSAPLSTSELLRWVATKATRSTRDDFDALLARTDFTQVAGQLLQSGTPPEKRTALRGLRELETPEARALARLALRDDAAEVRAMAAGALTHSRDEADWQALLVALDDADASVQHAVMDALARMDPATTSALLLERFGHASTSEQLLALITAQRLRLPDAVALARQGLASPTATTRSAAISLLARQTEEETDGLLLQALTDGAEDVRVEALRALSRRVRVPTSVFVPLLSSATAQVQELALQALVLRRDTSACADIARLLEAPSPSLRRSAIFATGYIRCAGSTPTLLELLARTRAEDERVDLITALSHLGSPEAWAALRGQLLDPAPRIRRAAVSAWTLATAPRDATRLLLERLREDPDAEVRMAIALALAESGRREGARALHLALQDAAPEVRRMAVRTLGRDTRAEAHQALREHQATERDPEVLRELATALDPRQASGNPGAPAERPLFDPAGTGQCVAEWLASPAQHPATDRVYFYEGGHLEHLDAHGQLHALHYTVTGDQLHLQAEDAPERRTAFTVAPMPPTAGDGDAPHRFRLELARDVLTGTDTPRALFCVQAERPDTAPGNGD</sequence>
<name>A0A250K0G3_9BACT</name>
<evidence type="ECO:0000256" key="1">
    <source>
        <dbReference type="SAM" id="MobiDB-lite"/>
    </source>
</evidence>
<evidence type="ECO:0008006" key="4">
    <source>
        <dbReference type="Google" id="ProtNLM"/>
    </source>
</evidence>
<gene>
    <name evidence="2" type="ORF">MYMAC_005024</name>
</gene>
<evidence type="ECO:0000313" key="3">
    <source>
        <dbReference type="Proteomes" id="UP000217343"/>
    </source>
</evidence>
<evidence type="ECO:0000313" key="2">
    <source>
        <dbReference type="EMBL" id="ATB49380.1"/>
    </source>
</evidence>